<proteinExistence type="predicted"/>
<dbReference type="PANTHER" id="PTHR10513:SF35">
    <property type="entry name" value="DEOXYADENOSINE KINASE"/>
    <property type="match status" value="1"/>
</dbReference>
<dbReference type="InterPro" id="IPR002624">
    <property type="entry name" value="DCK/DGK"/>
</dbReference>
<feature type="domain" description="Deoxynucleoside kinase" evidence="1">
    <location>
        <begin position="3"/>
        <end position="196"/>
    </location>
</feature>
<gene>
    <name evidence="2" type="ORF">PEPS_13300</name>
</gene>
<keyword evidence="3" id="KW-1185">Reference proteome</keyword>
<protein>
    <submittedName>
        <fullName evidence="2">Deoxynucleoside kinase</fullName>
    </submittedName>
</protein>
<dbReference type="PANTHER" id="PTHR10513">
    <property type="entry name" value="DEOXYNUCLEOSIDE KINASE"/>
    <property type="match status" value="1"/>
</dbReference>
<dbReference type="InterPro" id="IPR050566">
    <property type="entry name" value="Deoxyribonucleoside_kinase"/>
</dbReference>
<dbReference type="Proteomes" id="UP001354989">
    <property type="component" value="Chromosome"/>
</dbReference>
<accession>A0ABM7VDP2</accession>
<dbReference type="RefSeq" id="WP_332921643.1">
    <property type="nucleotide sequence ID" value="NZ_AP025292.1"/>
</dbReference>
<dbReference type="Pfam" id="PF01712">
    <property type="entry name" value="dNK"/>
    <property type="match status" value="1"/>
</dbReference>
<evidence type="ECO:0000313" key="2">
    <source>
        <dbReference type="EMBL" id="BDC99049.1"/>
    </source>
</evidence>
<reference evidence="2 3" key="1">
    <citation type="submission" date="2021-12" db="EMBL/GenBank/DDBJ databases">
        <title>Genome sequencing of bacteria with rrn-lacking chromosome and rrn-plasmid.</title>
        <authorList>
            <person name="Anda M."/>
            <person name="Iwasaki W."/>
        </authorList>
    </citation>
    <scope>NUCLEOTIDE SEQUENCE [LARGE SCALE GENOMIC DNA]</scope>
    <source>
        <strain evidence="2 3">NBRC 101262</strain>
    </source>
</reference>
<dbReference type="InterPro" id="IPR031314">
    <property type="entry name" value="DNK_dom"/>
</dbReference>
<dbReference type="GO" id="GO:0016301">
    <property type="term" value="F:kinase activity"/>
    <property type="evidence" value="ECO:0007669"/>
    <property type="project" value="UniProtKB-KW"/>
</dbReference>
<dbReference type="PIRSF" id="PIRSF000705">
    <property type="entry name" value="DNK"/>
    <property type="match status" value="1"/>
</dbReference>
<name>A0ABM7VDP2_9BACT</name>
<dbReference type="InterPro" id="IPR027417">
    <property type="entry name" value="P-loop_NTPase"/>
</dbReference>
<organism evidence="2 3">
    <name type="scientific">Persicobacter psychrovividus</name>
    <dbReference type="NCBI Taxonomy" id="387638"/>
    <lineage>
        <taxon>Bacteria</taxon>
        <taxon>Pseudomonadati</taxon>
        <taxon>Bacteroidota</taxon>
        <taxon>Cytophagia</taxon>
        <taxon>Cytophagales</taxon>
        <taxon>Persicobacteraceae</taxon>
        <taxon>Persicobacter</taxon>
    </lineage>
</organism>
<sequence>MHIAVTGNIGSGKTTLSTKLAQHYGWVAEFESVADNPYLSDFYEDMPRWAFHLELYFLKSRFKQAVGIKEREETTVQDRTIDEGVNIFAKNLKDTNVLSDRDWDNYLALYGHMKNFISSPDLIIYLRANTPKLVKQIQKRGRDYEQTIPIKYLEDLNHHYEAWISQITGSKVLIFDVNEMDFEHVAEDFATITEAIDRELFGLFS</sequence>
<evidence type="ECO:0000313" key="3">
    <source>
        <dbReference type="Proteomes" id="UP001354989"/>
    </source>
</evidence>
<dbReference type="CDD" id="cd01673">
    <property type="entry name" value="dNK"/>
    <property type="match status" value="1"/>
</dbReference>
<dbReference type="EMBL" id="AP025292">
    <property type="protein sequence ID" value="BDC99049.1"/>
    <property type="molecule type" value="Genomic_DNA"/>
</dbReference>
<dbReference type="SUPFAM" id="SSF52540">
    <property type="entry name" value="P-loop containing nucleoside triphosphate hydrolases"/>
    <property type="match status" value="1"/>
</dbReference>
<dbReference type="Gene3D" id="3.40.50.300">
    <property type="entry name" value="P-loop containing nucleotide triphosphate hydrolases"/>
    <property type="match status" value="1"/>
</dbReference>
<keyword evidence="2" id="KW-0808">Transferase</keyword>
<keyword evidence="2" id="KW-0418">Kinase</keyword>
<evidence type="ECO:0000259" key="1">
    <source>
        <dbReference type="Pfam" id="PF01712"/>
    </source>
</evidence>